<evidence type="ECO:0000313" key="1">
    <source>
        <dbReference type="EMBL" id="RYJ63208.1"/>
    </source>
</evidence>
<protein>
    <submittedName>
        <fullName evidence="1">Uncharacterized protein</fullName>
    </submittedName>
</protein>
<evidence type="ECO:0000313" key="2">
    <source>
        <dbReference type="Proteomes" id="UP000282800"/>
    </source>
</evidence>
<dbReference type="OrthoDB" id="7032780at2"/>
<proteinExistence type="predicted"/>
<comment type="caution">
    <text evidence="1">The sequence shown here is derived from an EMBL/GenBank/DDBJ whole genome shotgun (WGS) entry which is preliminary data.</text>
</comment>
<dbReference type="RefSeq" id="WP_126188778.1">
    <property type="nucleotide sequence ID" value="NZ_RWYU02000002.1"/>
</dbReference>
<dbReference type="Pfam" id="PF24233">
    <property type="entry name" value="DUF7446"/>
    <property type="match status" value="1"/>
</dbReference>
<name>A0A482UL78_9PSED</name>
<dbReference type="Proteomes" id="UP000282800">
    <property type="component" value="Unassembled WGS sequence"/>
</dbReference>
<dbReference type="EMBL" id="RWYU02000002">
    <property type="protein sequence ID" value="RYJ63208.1"/>
    <property type="molecule type" value="Genomic_DNA"/>
</dbReference>
<dbReference type="InterPro" id="IPR055869">
    <property type="entry name" value="DUF7446"/>
</dbReference>
<gene>
    <name evidence="1" type="ORF">EJA06_004420</name>
</gene>
<reference evidence="1 2" key="1">
    <citation type="submission" date="2019-01" db="EMBL/GenBank/DDBJ databases">
        <title>High-quality draft genome of. Pseudomonas songnenensis str. L103, a full-fledged denitrifier isolated from 100 meters deep aquifer in a heavily nitrogen fertilized agricultural area.</title>
        <authorList>
            <person name="Liu M."/>
            <person name="Liu B."/>
        </authorList>
    </citation>
    <scope>NUCLEOTIDE SEQUENCE [LARGE SCALE GENOMIC DNA]</scope>
    <source>
        <strain evidence="1 2">L103</strain>
    </source>
</reference>
<accession>A0A482UL78</accession>
<sequence length="102" mass="10921">MKPIRMQVTALGGRIMAGHTNKAGTQLTEGSRQDVTSDFMKCLLQKAEHHGAGFEILGDGKRWDVTVKELSAMAAKEAGPEHVCSGCGAKGWTGNCLECIPY</sequence>
<organism evidence="1 2">
    <name type="scientific">Pseudomonas songnenensis</name>
    <dbReference type="NCBI Taxonomy" id="1176259"/>
    <lineage>
        <taxon>Bacteria</taxon>
        <taxon>Pseudomonadati</taxon>
        <taxon>Pseudomonadota</taxon>
        <taxon>Gammaproteobacteria</taxon>
        <taxon>Pseudomonadales</taxon>
        <taxon>Pseudomonadaceae</taxon>
        <taxon>Pseudomonas</taxon>
    </lineage>
</organism>
<dbReference type="AlphaFoldDB" id="A0A482UL78"/>